<evidence type="ECO:0000313" key="3">
    <source>
        <dbReference type="Proteomes" id="UP001177670"/>
    </source>
</evidence>
<evidence type="ECO:0000256" key="1">
    <source>
        <dbReference type="SAM" id="MobiDB-lite"/>
    </source>
</evidence>
<keyword evidence="3" id="KW-1185">Reference proteome</keyword>
<reference evidence="2" key="1">
    <citation type="submission" date="2021-10" db="EMBL/GenBank/DDBJ databases">
        <title>Melipona bicolor Genome sequencing and assembly.</title>
        <authorList>
            <person name="Araujo N.S."/>
            <person name="Arias M.C."/>
        </authorList>
    </citation>
    <scope>NUCLEOTIDE SEQUENCE</scope>
    <source>
        <strain evidence="2">USP_2M_L1-L4_2017</strain>
        <tissue evidence="2">Whole body</tissue>
    </source>
</reference>
<organism evidence="2 3">
    <name type="scientific">Melipona bicolor</name>
    <dbReference type="NCBI Taxonomy" id="60889"/>
    <lineage>
        <taxon>Eukaryota</taxon>
        <taxon>Metazoa</taxon>
        <taxon>Ecdysozoa</taxon>
        <taxon>Arthropoda</taxon>
        <taxon>Hexapoda</taxon>
        <taxon>Insecta</taxon>
        <taxon>Pterygota</taxon>
        <taxon>Neoptera</taxon>
        <taxon>Endopterygota</taxon>
        <taxon>Hymenoptera</taxon>
        <taxon>Apocrita</taxon>
        <taxon>Aculeata</taxon>
        <taxon>Apoidea</taxon>
        <taxon>Anthophila</taxon>
        <taxon>Apidae</taxon>
        <taxon>Melipona</taxon>
    </lineage>
</organism>
<sequence length="85" mass="9191">MSASGSSGRIRSRAGVVLDATETGWPQQHNSPKGAPGGSEEEFSMASNRSGGTETWKKWKAPVMSAETLAHRVIAHELDFYLVLF</sequence>
<dbReference type="AlphaFoldDB" id="A0AA40KWC6"/>
<name>A0AA40KWC6_9HYME</name>
<comment type="caution">
    <text evidence="2">The sequence shown here is derived from an EMBL/GenBank/DDBJ whole genome shotgun (WGS) entry which is preliminary data.</text>
</comment>
<accession>A0AA40KWC6</accession>
<dbReference type="EMBL" id="JAHYIQ010000001">
    <property type="protein sequence ID" value="KAK1135425.1"/>
    <property type="molecule type" value="Genomic_DNA"/>
</dbReference>
<protein>
    <submittedName>
        <fullName evidence="2">Uncharacterized protein</fullName>
    </submittedName>
</protein>
<dbReference type="Proteomes" id="UP001177670">
    <property type="component" value="Unassembled WGS sequence"/>
</dbReference>
<feature type="region of interest" description="Disordered" evidence="1">
    <location>
        <begin position="1"/>
        <end position="55"/>
    </location>
</feature>
<proteinExistence type="predicted"/>
<gene>
    <name evidence="2" type="ORF">K0M31_000020</name>
</gene>
<feature type="compositionally biased region" description="Low complexity" evidence="1">
    <location>
        <begin position="1"/>
        <end position="15"/>
    </location>
</feature>
<evidence type="ECO:0000313" key="2">
    <source>
        <dbReference type="EMBL" id="KAK1135425.1"/>
    </source>
</evidence>